<dbReference type="EMBL" id="GG663372">
    <property type="protein sequence ID" value="EEH04747.1"/>
    <property type="molecule type" value="Genomic_DNA"/>
</dbReference>
<dbReference type="RefSeq" id="XP_045285228.1">
    <property type="nucleotide sequence ID" value="XM_045433747.1"/>
</dbReference>
<feature type="compositionally biased region" description="Basic and acidic residues" evidence="1">
    <location>
        <begin position="57"/>
        <end position="68"/>
    </location>
</feature>
<dbReference type="HOGENOM" id="CLU_1562444_0_0_1"/>
<gene>
    <name evidence="2" type="ORF">HCBG_06698</name>
</gene>
<evidence type="ECO:0000256" key="1">
    <source>
        <dbReference type="SAM" id="MobiDB-lite"/>
    </source>
</evidence>
<keyword evidence="3" id="KW-1185">Reference proteome</keyword>
<reference evidence="2" key="1">
    <citation type="submission" date="2009-02" db="EMBL/GenBank/DDBJ databases">
        <title>The Genome Sequence of Ajellomyces capsulatus strain G186AR.</title>
        <authorList>
            <consortium name="The Broad Institute Genome Sequencing Platform"/>
            <person name="Champion M."/>
            <person name="Cuomo C."/>
            <person name="Ma L.-J."/>
            <person name="Henn M.R."/>
            <person name="Sil A."/>
            <person name="Goldman B."/>
            <person name="Young S.K."/>
            <person name="Kodira C.D."/>
            <person name="Zeng Q."/>
            <person name="Koehrsen M."/>
            <person name="Alvarado L."/>
            <person name="Berlin A."/>
            <person name="Borenstein D."/>
            <person name="Chen Z."/>
            <person name="Engels R."/>
            <person name="Freedman E."/>
            <person name="Gellesch M."/>
            <person name="Goldberg J."/>
            <person name="Griggs A."/>
            <person name="Gujja S."/>
            <person name="Heiman D."/>
            <person name="Hepburn T."/>
            <person name="Howarth C."/>
            <person name="Jen D."/>
            <person name="Larson L."/>
            <person name="Lewis B."/>
            <person name="Mehta T."/>
            <person name="Park D."/>
            <person name="Pearson M."/>
            <person name="Roberts A."/>
            <person name="Saif S."/>
            <person name="Shea T."/>
            <person name="Shenoy N."/>
            <person name="Sisk P."/>
            <person name="Stolte C."/>
            <person name="Sykes S."/>
            <person name="Walk T."/>
            <person name="White J."/>
            <person name="Yandava C."/>
            <person name="Klein B."/>
            <person name="McEwen J.G."/>
            <person name="Puccia R."/>
            <person name="Goldman G.H."/>
            <person name="Felipe M.S."/>
            <person name="Nino-Vega G."/>
            <person name="San-Blas G."/>
            <person name="Taylor J."/>
            <person name="Mendoza L."/>
            <person name="Galagan J."/>
            <person name="Nusbaum C."/>
            <person name="Birren B."/>
        </authorList>
    </citation>
    <scope>NUCLEOTIDE SEQUENCE</scope>
    <source>
        <strain evidence="2">G186AR</strain>
    </source>
</reference>
<dbReference type="Proteomes" id="UP000001631">
    <property type="component" value="Unassembled WGS sequence"/>
</dbReference>
<accession>C0NUT4</accession>
<sequence>MHSRQVLTLLFHSPLVPETASNSARIISLFKRLSRLSRSFQQPSALPRSVRSTGSSHDMESSREEKNRQSSSPLPSPYSRFINIWMPVQHGRFVMEDLFIKHRASTETFGSVAEQDARALAFLPPSAELQSSAFTPPQAGLKKLALATRPWARIRSGVMLEPDINPRLGII</sequence>
<organism evidence="2 3">
    <name type="scientific">Ajellomyces capsulatus (strain G186AR / H82 / ATCC MYA-2454 / RMSCC 2432)</name>
    <name type="common">Darling's disease fungus</name>
    <name type="synonym">Histoplasma capsulatum</name>
    <dbReference type="NCBI Taxonomy" id="447093"/>
    <lineage>
        <taxon>Eukaryota</taxon>
        <taxon>Fungi</taxon>
        <taxon>Dikarya</taxon>
        <taxon>Ascomycota</taxon>
        <taxon>Pezizomycotina</taxon>
        <taxon>Eurotiomycetes</taxon>
        <taxon>Eurotiomycetidae</taxon>
        <taxon>Onygenales</taxon>
        <taxon>Ajellomycetaceae</taxon>
        <taxon>Histoplasma</taxon>
    </lineage>
</organism>
<dbReference type="InParanoid" id="C0NUT4"/>
<evidence type="ECO:0000313" key="2">
    <source>
        <dbReference type="EMBL" id="EEH04747.1"/>
    </source>
</evidence>
<feature type="region of interest" description="Disordered" evidence="1">
    <location>
        <begin position="44"/>
        <end position="75"/>
    </location>
</feature>
<protein>
    <submittedName>
        <fullName evidence="2">Uncharacterized protein</fullName>
    </submittedName>
</protein>
<dbReference type="VEuPathDB" id="FungiDB:I7I50_12530"/>
<dbReference type="AlphaFoldDB" id="C0NUT4"/>
<name>C0NUT4_AJECG</name>
<evidence type="ECO:0000313" key="3">
    <source>
        <dbReference type="Proteomes" id="UP000001631"/>
    </source>
</evidence>
<dbReference type="GeneID" id="69039714"/>
<proteinExistence type="predicted"/>